<dbReference type="GO" id="GO:0004674">
    <property type="term" value="F:protein serine/threonine kinase activity"/>
    <property type="evidence" value="ECO:0007669"/>
    <property type="project" value="UniProtKB-KW"/>
</dbReference>
<sequence length="142" mass="16555">MAPELYEEEYNELVDVYSFRMCMLEMATFEYPYRECKNAAQIYKKVTSGIKPAALAKVTDPQVRHFIEKCLLPTSERLPAKDLLKDPFRQCNNVLDYDLVQQCNFQQCHVAPNVINESKLERSSMEVDSDSKTFDICILWVQ</sequence>
<dbReference type="InterPro" id="IPR001245">
    <property type="entry name" value="Ser-Thr/Tyr_kinase_cat_dom"/>
</dbReference>
<dbReference type="InterPro" id="IPR050588">
    <property type="entry name" value="WNK_Ser-Thr_kinase"/>
</dbReference>
<feature type="domain" description="Protein kinase" evidence="6">
    <location>
        <begin position="1"/>
        <end position="89"/>
    </location>
</feature>
<reference evidence="8" key="1">
    <citation type="journal article" date="2017" name="Nat. Commun.">
        <title>The asparagus genome sheds light on the origin and evolution of a young Y chromosome.</title>
        <authorList>
            <person name="Harkess A."/>
            <person name="Zhou J."/>
            <person name="Xu C."/>
            <person name="Bowers J.E."/>
            <person name="Van der Hulst R."/>
            <person name="Ayyampalayam S."/>
            <person name="Mercati F."/>
            <person name="Riccardi P."/>
            <person name="McKain M.R."/>
            <person name="Kakrana A."/>
            <person name="Tang H."/>
            <person name="Ray J."/>
            <person name="Groenendijk J."/>
            <person name="Arikit S."/>
            <person name="Mathioni S.M."/>
            <person name="Nakano M."/>
            <person name="Shan H."/>
            <person name="Telgmann-Rauber A."/>
            <person name="Kanno A."/>
            <person name="Yue Z."/>
            <person name="Chen H."/>
            <person name="Li W."/>
            <person name="Chen Y."/>
            <person name="Xu X."/>
            <person name="Zhang Y."/>
            <person name="Luo S."/>
            <person name="Chen H."/>
            <person name="Gao J."/>
            <person name="Mao Z."/>
            <person name="Pires J.C."/>
            <person name="Luo M."/>
            <person name="Kudrna D."/>
            <person name="Wing R.A."/>
            <person name="Meyers B.C."/>
            <person name="Yi K."/>
            <person name="Kong H."/>
            <person name="Lavrijsen P."/>
            <person name="Sunseri F."/>
            <person name="Falavigna A."/>
            <person name="Ye Y."/>
            <person name="Leebens-Mack J.H."/>
            <person name="Chen G."/>
        </authorList>
    </citation>
    <scope>NUCLEOTIDE SEQUENCE [LARGE SCALE GENOMIC DNA]</scope>
    <source>
        <strain evidence="8">cv. DH0086</strain>
    </source>
</reference>
<gene>
    <name evidence="7" type="ORF">A4U43_C10F10410</name>
</gene>
<accession>A0A5P1E540</accession>
<evidence type="ECO:0000256" key="4">
    <source>
        <dbReference type="ARBA" id="ARBA00047899"/>
    </source>
</evidence>
<dbReference type="Pfam" id="PF07714">
    <property type="entry name" value="PK_Tyr_Ser-Thr"/>
    <property type="match status" value="1"/>
</dbReference>
<evidence type="ECO:0000313" key="8">
    <source>
        <dbReference type="Proteomes" id="UP000243459"/>
    </source>
</evidence>
<dbReference type="EC" id="2.7.11.1" evidence="1"/>
<evidence type="ECO:0000259" key="6">
    <source>
        <dbReference type="PROSITE" id="PS50011"/>
    </source>
</evidence>
<keyword evidence="3" id="KW-0808">Transferase</keyword>
<dbReference type="GO" id="GO:0005524">
    <property type="term" value="F:ATP binding"/>
    <property type="evidence" value="ECO:0007669"/>
    <property type="project" value="InterPro"/>
</dbReference>
<evidence type="ECO:0000256" key="1">
    <source>
        <dbReference type="ARBA" id="ARBA00012513"/>
    </source>
</evidence>
<evidence type="ECO:0000256" key="2">
    <source>
        <dbReference type="ARBA" id="ARBA00022527"/>
    </source>
</evidence>
<dbReference type="Gene3D" id="1.10.510.10">
    <property type="entry name" value="Transferase(Phosphotransferase) domain 1"/>
    <property type="match status" value="1"/>
</dbReference>
<protein>
    <recommendedName>
        <fullName evidence="1">non-specific serine/threonine protein kinase</fullName>
        <ecNumber evidence="1">2.7.11.1</ecNumber>
    </recommendedName>
</protein>
<proteinExistence type="predicted"/>
<dbReference type="InterPro" id="IPR011009">
    <property type="entry name" value="Kinase-like_dom_sf"/>
</dbReference>
<evidence type="ECO:0000313" key="7">
    <source>
        <dbReference type="EMBL" id="ONK56587.1"/>
    </source>
</evidence>
<dbReference type="PROSITE" id="PS50011">
    <property type="entry name" value="PROTEIN_KINASE_DOM"/>
    <property type="match status" value="1"/>
</dbReference>
<keyword evidence="8" id="KW-1185">Reference proteome</keyword>
<dbReference type="PANTHER" id="PTHR13902">
    <property type="entry name" value="SERINE/THREONINE-PROTEIN KINASE WNK WITH NO LYSINE -RELATED"/>
    <property type="match status" value="1"/>
</dbReference>
<dbReference type="EMBL" id="CM007390">
    <property type="protein sequence ID" value="ONK56587.1"/>
    <property type="molecule type" value="Genomic_DNA"/>
</dbReference>
<dbReference type="InterPro" id="IPR000719">
    <property type="entry name" value="Prot_kinase_dom"/>
</dbReference>
<dbReference type="Gramene" id="ONK56587">
    <property type="protein sequence ID" value="ONK56587"/>
    <property type="gene ID" value="A4U43_C10F10410"/>
</dbReference>
<dbReference type="AlphaFoldDB" id="A0A5P1E540"/>
<evidence type="ECO:0000256" key="3">
    <source>
        <dbReference type="ARBA" id="ARBA00022777"/>
    </source>
</evidence>
<organism evidence="7 8">
    <name type="scientific">Asparagus officinalis</name>
    <name type="common">Garden asparagus</name>
    <dbReference type="NCBI Taxonomy" id="4686"/>
    <lineage>
        <taxon>Eukaryota</taxon>
        <taxon>Viridiplantae</taxon>
        <taxon>Streptophyta</taxon>
        <taxon>Embryophyta</taxon>
        <taxon>Tracheophyta</taxon>
        <taxon>Spermatophyta</taxon>
        <taxon>Magnoliopsida</taxon>
        <taxon>Liliopsida</taxon>
        <taxon>Asparagales</taxon>
        <taxon>Asparagaceae</taxon>
        <taxon>Asparagoideae</taxon>
        <taxon>Asparagus</taxon>
    </lineage>
</organism>
<comment type="catalytic activity">
    <reaction evidence="4">
        <text>L-threonyl-[protein] + ATP = O-phospho-L-threonyl-[protein] + ADP + H(+)</text>
        <dbReference type="Rhea" id="RHEA:46608"/>
        <dbReference type="Rhea" id="RHEA-COMP:11060"/>
        <dbReference type="Rhea" id="RHEA-COMP:11605"/>
        <dbReference type="ChEBI" id="CHEBI:15378"/>
        <dbReference type="ChEBI" id="CHEBI:30013"/>
        <dbReference type="ChEBI" id="CHEBI:30616"/>
        <dbReference type="ChEBI" id="CHEBI:61977"/>
        <dbReference type="ChEBI" id="CHEBI:456216"/>
        <dbReference type="EC" id="2.7.11.1"/>
    </reaction>
</comment>
<evidence type="ECO:0000256" key="5">
    <source>
        <dbReference type="ARBA" id="ARBA00048679"/>
    </source>
</evidence>
<dbReference type="OMA" id="DICILWV"/>
<name>A0A5P1E540_ASPOF</name>
<comment type="catalytic activity">
    <reaction evidence="5">
        <text>L-seryl-[protein] + ATP = O-phospho-L-seryl-[protein] + ADP + H(+)</text>
        <dbReference type="Rhea" id="RHEA:17989"/>
        <dbReference type="Rhea" id="RHEA-COMP:9863"/>
        <dbReference type="Rhea" id="RHEA-COMP:11604"/>
        <dbReference type="ChEBI" id="CHEBI:15378"/>
        <dbReference type="ChEBI" id="CHEBI:29999"/>
        <dbReference type="ChEBI" id="CHEBI:30616"/>
        <dbReference type="ChEBI" id="CHEBI:83421"/>
        <dbReference type="ChEBI" id="CHEBI:456216"/>
        <dbReference type="EC" id="2.7.11.1"/>
    </reaction>
</comment>
<keyword evidence="3" id="KW-0418">Kinase</keyword>
<dbReference type="Proteomes" id="UP000243459">
    <property type="component" value="Chromosome 10"/>
</dbReference>
<dbReference type="SUPFAM" id="SSF56112">
    <property type="entry name" value="Protein kinase-like (PK-like)"/>
    <property type="match status" value="1"/>
</dbReference>
<keyword evidence="2" id="KW-0723">Serine/threonine-protein kinase</keyword>